<organism evidence="1 2">
    <name type="scientific">Methylobacterium aquaticum</name>
    <dbReference type="NCBI Taxonomy" id="270351"/>
    <lineage>
        <taxon>Bacteria</taxon>
        <taxon>Pseudomonadati</taxon>
        <taxon>Pseudomonadota</taxon>
        <taxon>Alphaproteobacteria</taxon>
        <taxon>Hyphomicrobiales</taxon>
        <taxon>Methylobacteriaceae</taxon>
        <taxon>Methylobacterium</taxon>
    </lineage>
</organism>
<dbReference type="OrthoDB" id="9799092at2"/>
<gene>
    <name evidence="1" type="ORF">Maq22A_c04895</name>
</gene>
<name>A0A0C6FC10_9HYPH</name>
<protein>
    <submittedName>
        <fullName evidence="1">Uncharacterized protein</fullName>
    </submittedName>
</protein>
<dbReference type="Proteomes" id="UP000061432">
    <property type="component" value="Chromosome"/>
</dbReference>
<proteinExistence type="predicted"/>
<dbReference type="EMBL" id="AP014704">
    <property type="protein sequence ID" value="BAQ44382.1"/>
    <property type="molecule type" value="Genomic_DNA"/>
</dbReference>
<dbReference type="PATRIC" id="fig|270351.10.peg.942"/>
<evidence type="ECO:0000313" key="1">
    <source>
        <dbReference type="EMBL" id="BAQ44382.1"/>
    </source>
</evidence>
<reference evidence="1 2" key="1">
    <citation type="journal article" date="2015" name="Genome Announc.">
        <title>Complete Genome Sequence of Methylobacterium aquaticum Strain 22A, Isolated from Racomitrium japonicum Moss.</title>
        <authorList>
            <person name="Tani A."/>
            <person name="Ogura Y."/>
            <person name="Hayashi T."/>
            <person name="Kimbara K."/>
        </authorList>
    </citation>
    <scope>NUCLEOTIDE SEQUENCE [LARGE SCALE GENOMIC DNA]</scope>
    <source>
        <strain evidence="1 2">MA-22A</strain>
    </source>
</reference>
<dbReference type="RefSeq" id="WP_145984580.1">
    <property type="nucleotide sequence ID" value="NZ_AP014704.1"/>
</dbReference>
<dbReference type="AlphaFoldDB" id="A0A0C6FC10"/>
<accession>A0A0C6FC10</accession>
<dbReference type="STRING" id="270351.Maq22A_c04895"/>
<dbReference type="KEGG" id="maqu:Maq22A_c04895"/>
<evidence type="ECO:0000313" key="2">
    <source>
        <dbReference type="Proteomes" id="UP000061432"/>
    </source>
</evidence>
<reference evidence="2" key="2">
    <citation type="submission" date="2015-01" db="EMBL/GenBank/DDBJ databases">
        <title>Complete genome sequence of Methylobacterium aquaticum strain 22A.</title>
        <authorList>
            <person name="Tani A."/>
            <person name="Ogura Y."/>
            <person name="Hayashi T."/>
        </authorList>
    </citation>
    <scope>NUCLEOTIDE SEQUENCE [LARGE SCALE GENOMIC DNA]</scope>
    <source>
        <strain evidence="2">MA-22A</strain>
    </source>
</reference>
<sequence length="179" mass="20690">MPGRTERHDPISDELKSKLVHKEAGYSSQVNVENEKFSVEQYRDNDGIYLTIIDQSGHLLAYVRMMSPTIGDDEGPDLPRFWNVVDTRTDRSVWKNGVVSQIITAWIKSTRYILLSDLNQTDAGAGVWKQLIKRGEFDFFLYKYGAVAREPIKYNFGTINPDPWSDPYENHRIMVCLRD</sequence>